<organism evidence="1 2">
    <name type="scientific">Cryomyces minteri</name>
    <dbReference type="NCBI Taxonomy" id="331657"/>
    <lineage>
        <taxon>Eukaryota</taxon>
        <taxon>Fungi</taxon>
        <taxon>Dikarya</taxon>
        <taxon>Ascomycota</taxon>
        <taxon>Pezizomycotina</taxon>
        <taxon>Dothideomycetes</taxon>
        <taxon>Dothideomycetes incertae sedis</taxon>
        <taxon>Cryomyces</taxon>
    </lineage>
</organism>
<keyword evidence="2" id="KW-1185">Reference proteome</keyword>
<dbReference type="Proteomes" id="UP000308768">
    <property type="component" value="Unassembled WGS sequence"/>
</dbReference>
<dbReference type="OrthoDB" id="3882589at2759"/>
<comment type="caution">
    <text evidence="1">The sequence shown here is derived from an EMBL/GenBank/DDBJ whole genome shotgun (WGS) entry which is preliminary data.</text>
</comment>
<proteinExistence type="predicted"/>
<accession>A0A4U0X9P5</accession>
<dbReference type="AlphaFoldDB" id="A0A4U0X9P5"/>
<reference evidence="1 2" key="1">
    <citation type="submission" date="2017-03" db="EMBL/GenBank/DDBJ databases">
        <title>Genomes of endolithic fungi from Antarctica.</title>
        <authorList>
            <person name="Coleine C."/>
            <person name="Masonjones S."/>
            <person name="Stajich J.E."/>
        </authorList>
    </citation>
    <scope>NUCLEOTIDE SEQUENCE [LARGE SCALE GENOMIC DNA]</scope>
    <source>
        <strain evidence="1 2">CCFEE 5187</strain>
    </source>
</reference>
<name>A0A4U0X9P5_9PEZI</name>
<protein>
    <submittedName>
        <fullName evidence="1">Uncharacterized protein</fullName>
    </submittedName>
</protein>
<dbReference type="EMBL" id="NAJN01000581">
    <property type="protein sequence ID" value="TKA71255.1"/>
    <property type="molecule type" value="Genomic_DNA"/>
</dbReference>
<sequence length="591" mass="67205">MDSTFSLTMQHSYHRQTFMRESTTHFDKENIDPHPERSSKPQFSLTLAVHPSRAVNFYSLASELPRAPVEVKRGCGTKANLEPLGTRTARWYGEDCSSLRVVDVLPSAPPTAKKLCGTQANLEPLDTRTIRRYDKDYSSLKLVEVPPFAAFDFGSGQALPPRKIMRSADASVKAEPETVTIYNETGRQARWNSNARALASFSKPFTTLASATDQPQHSFRSFSASHDAELLSYLQSRRVSPGFLVEIDLFLANHSELLEHVPDFVVQINQSSPLKAYKMFIKGYTRPARYLHGVLREDEEFSVLYAIPKLVDAYDIELIEFFEGYEYRLDVLQQIDEEVEKLCQEAHHKRLNREKRFLVAYALFGNAIDVYKYYEYNYQDTWLPHRYLPEHVVLSDVPKPQNYTDPVPRVLSQPGEHCAENVRSWPHTRRHMARACDAGVDVIEVLLDDFTTELMRRGFRRNEIEQLKRDAAAAVAHQRAICGSADIVDLVMNGAAHVHPVPRAAPVAKARAKAKASHRNAAATRVRKQHIRTMLQRLTQNGGVNGGAMDRAEAYKLVSLWLEELQAMGRGKSNSVVRQARALQQRFLRKR</sequence>
<evidence type="ECO:0000313" key="2">
    <source>
        <dbReference type="Proteomes" id="UP000308768"/>
    </source>
</evidence>
<evidence type="ECO:0000313" key="1">
    <source>
        <dbReference type="EMBL" id="TKA71255.1"/>
    </source>
</evidence>
<gene>
    <name evidence="1" type="ORF">B0A49_04145</name>
</gene>